<protein>
    <submittedName>
        <fullName evidence="2">SFRICE_000010</fullName>
    </submittedName>
</protein>
<sequence length="933" mass="103212">MPAKYDPNTLWVALSQYSDGNVFEVYPKLLAQLFLQEEAARQDGDTSEAEKLVLPSDKDYRLQKYFVLVELQKELEEDENGDIVSKPVEDSVEEWAPWSLVVATKNPHAPPPVAVKTSPGPAWDIGQVLKAARLLCKPPLPVDFIDEQEMRCVYSLIYEVFRYKSILDQALEDVAFLVEHREFIEHRHALWLFLMELARRRWGARSRSENERATQLLEEAGYPFKNIENIIWNERVHLAAAIARIRIKNRAFSLADLLPPHLREERVSACVNKDSVTGWVNTFKAKLVPLPNMTLKLRPIRKVALLVKRLHELGYTYSNSRQLCAGEYRFDRVCPRFITLRPPENDSIGQLDLVRDGVIVLQVVKTSSYFISTGNWKPVYEREFCEGASTLCRALRANCLRGVVAQTHASSPRCSAYLAAQLRELAAVFKAKAPAAPATPELGKLVVFGAGDKVESYVCALRELGIEASQAPQSGAPVCVISDPVHYDTPVVTNALDGVVAVLATPPNSYSAVTDPIDLVCGRGGDLAMLEILTESEVDVEGKARVQSILEEQKRTLKSLMSKPQIQLILYETHSALEAENQAQITRAVAEANRLARERHALLKRKHRQPSPQKQALSVVNETVVVDGNAANVLEASESVSSLGSASNSDIEKDENEDEEMSVCECSPTRSASGSRPSTAKIKSSTTTLKKQAENLEVQSCPATNKARPIPAMPSYDIPKDPDKDSPDVIVPSCDLFEIRTLPNLGNGLDINYILDRDGCFLGLIQRKEITRLDAKFMIRVAEDRGLFGPGAGAPQPQRRKRTETAALSPRRRRRKASFEVDRVAAPTYASMSRAARRGSAPGCLDTTCTGTADRHVCERHARRQAAAAAITSAACHCDARHKHRRSSAAGVTGTSAASGSRQPEAPCRRPFPLVVHELQLQAVVQHHKIFAS</sequence>
<accession>A0A2H1VGU1</accession>
<evidence type="ECO:0000256" key="1">
    <source>
        <dbReference type="SAM" id="MobiDB-lite"/>
    </source>
</evidence>
<dbReference type="InterPro" id="IPR029063">
    <property type="entry name" value="SAM-dependent_MTases_sf"/>
</dbReference>
<dbReference type="InterPro" id="IPR042620">
    <property type="entry name" value="NSUN7"/>
</dbReference>
<organism evidence="2">
    <name type="scientific">Spodoptera frugiperda</name>
    <name type="common">Fall armyworm</name>
    <dbReference type="NCBI Taxonomy" id="7108"/>
    <lineage>
        <taxon>Eukaryota</taxon>
        <taxon>Metazoa</taxon>
        <taxon>Ecdysozoa</taxon>
        <taxon>Arthropoda</taxon>
        <taxon>Hexapoda</taxon>
        <taxon>Insecta</taxon>
        <taxon>Pterygota</taxon>
        <taxon>Neoptera</taxon>
        <taxon>Endopterygota</taxon>
        <taxon>Lepidoptera</taxon>
        <taxon>Glossata</taxon>
        <taxon>Ditrysia</taxon>
        <taxon>Noctuoidea</taxon>
        <taxon>Noctuidae</taxon>
        <taxon>Amphipyrinae</taxon>
        <taxon>Spodoptera</taxon>
    </lineage>
</organism>
<dbReference type="PANTHER" id="PTHR14663:SF2">
    <property type="entry name" value="METHYLTRANSFERASE NSUN7-RELATED"/>
    <property type="match status" value="1"/>
</dbReference>
<proteinExistence type="predicted"/>
<feature type="compositionally biased region" description="Polar residues" evidence="1">
    <location>
        <begin position="668"/>
        <end position="688"/>
    </location>
</feature>
<dbReference type="EMBL" id="ODYU01002500">
    <property type="protein sequence ID" value="SOQ40065.1"/>
    <property type="molecule type" value="Genomic_DNA"/>
</dbReference>
<feature type="region of interest" description="Disordered" evidence="1">
    <location>
        <begin position="886"/>
        <end position="907"/>
    </location>
</feature>
<name>A0A2H1VGU1_SPOFR</name>
<dbReference type="PANTHER" id="PTHR14663">
    <property type="entry name" value="METHYLTRANSFERASE NSUN7-RELATED"/>
    <property type="match status" value="1"/>
</dbReference>
<feature type="region of interest" description="Disordered" evidence="1">
    <location>
        <begin position="637"/>
        <end position="688"/>
    </location>
</feature>
<gene>
    <name evidence="2" type="ORF">SFRICE_000010</name>
</gene>
<feature type="region of interest" description="Disordered" evidence="1">
    <location>
        <begin position="787"/>
        <end position="820"/>
    </location>
</feature>
<feature type="compositionally biased region" description="Low complexity" evidence="1">
    <location>
        <begin position="888"/>
        <end position="901"/>
    </location>
</feature>
<feature type="compositionally biased region" description="Low complexity" evidence="1">
    <location>
        <begin position="637"/>
        <end position="649"/>
    </location>
</feature>
<feature type="compositionally biased region" description="Acidic residues" evidence="1">
    <location>
        <begin position="652"/>
        <end position="662"/>
    </location>
</feature>
<dbReference type="Gene3D" id="3.40.50.150">
    <property type="entry name" value="Vaccinia Virus protein VP39"/>
    <property type="match status" value="1"/>
</dbReference>
<reference evidence="2" key="1">
    <citation type="submission" date="2016-07" db="EMBL/GenBank/DDBJ databases">
        <authorList>
            <person name="Bretaudeau A."/>
        </authorList>
    </citation>
    <scope>NUCLEOTIDE SEQUENCE</scope>
    <source>
        <strain evidence="2">Rice</strain>
        <tissue evidence="2">Whole body</tissue>
    </source>
</reference>
<dbReference type="AlphaFoldDB" id="A0A2H1VGU1"/>
<evidence type="ECO:0000313" key="2">
    <source>
        <dbReference type="EMBL" id="SOQ40065.1"/>
    </source>
</evidence>